<keyword evidence="1" id="KW-0732">Signal</keyword>
<proteinExistence type="predicted"/>
<evidence type="ECO:0000256" key="1">
    <source>
        <dbReference type="SAM" id="SignalP"/>
    </source>
</evidence>
<gene>
    <name evidence="3" type="ORF">BDV38DRAFT_277491</name>
</gene>
<sequence>MTSMGFLPRGWLLLALSLVFACTWASITPGVAEVDLIFPRNESYPPSPLTPVIFAIQNPGLLSSLEPRIKYSIEQQNVSTSDMVSTSGSIELSKINYTASDPYFLYWSTNKLNIEGTFLIAWELKMYNCSHDPESNDLNFEYFGSRRHQSFFSTKNGTSPPDLVAATEDDTCDQSPAQAVHVPDLLEVPSGQVWGGPTYIVAPTPTWYTPPYTWGAPSCAATVDPSPTPSPCNVKIHSSAAASISAALTSTACANPLRTGLSCPTPSSENAASMGQLPHERPWILAMGMLFAYGLV</sequence>
<accession>A0A5N6TAY5</accession>
<feature type="chain" id="PRO_5024981098" description="DUF7136 domain-containing protein" evidence="1">
    <location>
        <begin position="26"/>
        <end position="296"/>
    </location>
</feature>
<feature type="signal peptide" evidence="1">
    <location>
        <begin position="1"/>
        <end position="25"/>
    </location>
</feature>
<dbReference type="InterPro" id="IPR055560">
    <property type="entry name" value="DUF7136"/>
</dbReference>
<organism evidence="3 4">
    <name type="scientific">Aspergillus pseudotamarii</name>
    <dbReference type="NCBI Taxonomy" id="132259"/>
    <lineage>
        <taxon>Eukaryota</taxon>
        <taxon>Fungi</taxon>
        <taxon>Dikarya</taxon>
        <taxon>Ascomycota</taxon>
        <taxon>Pezizomycotina</taxon>
        <taxon>Eurotiomycetes</taxon>
        <taxon>Eurotiomycetidae</taxon>
        <taxon>Eurotiales</taxon>
        <taxon>Aspergillaceae</taxon>
        <taxon>Aspergillus</taxon>
        <taxon>Aspergillus subgen. Circumdati</taxon>
    </lineage>
</organism>
<keyword evidence="4" id="KW-1185">Reference proteome</keyword>
<dbReference type="OrthoDB" id="4490227at2759"/>
<name>A0A5N6TAY5_ASPPS</name>
<dbReference type="EMBL" id="ML743552">
    <property type="protein sequence ID" value="KAE8143472.1"/>
    <property type="molecule type" value="Genomic_DNA"/>
</dbReference>
<feature type="domain" description="DUF7136" evidence="2">
    <location>
        <begin position="28"/>
        <end position="262"/>
    </location>
</feature>
<evidence type="ECO:0000313" key="3">
    <source>
        <dbReference type="EMBL" id="KAE8143472.1"/>
    </source>
</evidence>
<reference evidence="3 4" key="1">
    <citation type="submission" date="2019-04" db="EMBL/GenBank/DDBJ databases">
        <title>Friends and foes A comparative genomics study of 23 Aspergillus species from section Flavi.</title>
        <authorList>
            <consortium name="DOE Joint Genome Institute"/>
            <person name="Kjaerbolling I."/>
            <person name="Vesth T."/>
            <person name="Frisvad J.C."/>
            <person name="Nybo J.L."/>
            <person name="Theobald S."/>
            <person name="Kildgaard S."/>
            <person name="Isbrandt T."/>
            <person name="Kuo A."/>
            <person name="Sato A."/>
            <person name="Lyhne E.K."/>
            <person name="Kogle M.E."/>
            <person name="Wiebenga A."/>
            <person name="Kun R.S."/>
            <person name="Lubbers R.J."/>
            <person name="Makela M.R."/>
            <person name="Barry K."/>
            <person name="Chovatia M."/>
            <person name="Clum A."/>
            <person name="Daum C."/>
            <person name="Haridas S."/>
            <person name="He G."/>
            <person name="LaButti K."/>
            <person name="Lipzen A."/>
            <person name="Mondo S."/>
            <person name="Riley R."/>
            <person name="Salamov A."/>
            <person name="Simmons B.A."/>
            <person name="Magnuson J.K."/>
            <person name="Henrissat B."/>
            <person name="Mortensen U.H."/>
            <person name="Larsen T.O."/>
            <person name="Devries R.P."/>
            <person name="Grigoriev I.V."/>
            <person name="Machida M."/>
            <person name="Baker S.E."/>
            <person name="Andersen M.R."/>
        </authorList>
    </citation>
    <scope>NUCLEOTIDE SEQUENCE [LARGE SCALE GENOMIC DNA]</scope>
    <source>
        <strain evidence="3 4">CBS 117625</strain>
    </source>
</reference>
<protein>
    <recommendedName>
        <fullName evidence="2">DUF7136 domain-containing protein</fullName>
    </recommendedName>
</protein>
<evidence type="ECO:0000259" key="2">
    <source>
        <dbReference type="Pfam" id="PF23584"/>
    </source>
</evidence>
<dbReference type="Proteomes" id="UP000325672">
    <property type="component" value="Unassembled WGS sequence"/>
</dbReference>
<dbReference type="GeneID" id="43642715"/>
<dbReference type="Pfam" id="PF23584">
    <property type="entry name" value="DUF7136"/>
    <property type="match status" value="1"/>
</dbReference>
<dbReference type="AlphaFoldDB" id="A0A5N6TAY5"/>
<dbReference type="RefSeq" id="XP_031919535.1">
    <property type="nucleotide sequence ID" value="XM_032058505.1"/>
</dbReference>
<evidence type="ECO:0000313" key="4">
    <source>
        <dbReference type="Proteomes" id="UP000325672"/>
    </source>
</evidence>